<name>A0ABD3A7N9_9GENT</name>
<dbReference type="CDD" id="cd11064">
    <property type="entry name" value="CYP86A"/>
    <property type="match status" value="1"/>
</dbReference>
<evidence type="ECO:0000256" key="4">
    <source>
        <dbReference type="ARBA" id="ARBA00023002"/>
    </source>
</evidence>
<evidence type="ECO:0000313" key="8">
    <source>
        <dbReference type="EMBL" id="KAL3527795.1"/>
    </source>
</evidence>
<reference evidence="8 9" key="1">
    <citation type="submission" date="2024-11" db="EMBL/GenBank/DDBJ databases">
        <title>A near-complete genome assembly of Cinchona calisaya.</title>
        <authorList>
            <person name="Lian D.C."/>
            <person name="Zhao X.W."/>
            <person name="Wei L."/>
        </authorList>
    </citation>
    <scope>NUCLEOTIDE SEQUENCE [LARGE SCALE GENOMIC DNA]</scope>
    <source>
        <tissue evidence="8">Nenye</tissue>
    </source>
</reference>
<evidence type="ECO:0000256" key="5">
    <source>
        <dbReference type="ARBA" id="ARBA00023004"/>
    </source>
</evidence>
<keyword evidence="7" id="KW-0503">Monooxygenase</keyword>
<comment type="cofactor">
    <cofactor evidence="1 6">
        <name>heme</name>
        <dbReference type="ChEBI" id="CHEBI:30413"/>
    </cofactor>
</comment>
<proteinExistence type="inferred from homology"/>
<evidence type="ECO:0000256" key="1">
    <source>
        <dbReference type="ARBA" id="ARBA00001971"/>
    </source>
</evidence>
<dbReference type="SUPFAM" id="SSF48264">
    <property type="entry name" value="Cytochrome P450"/>
    <property type="match status" value="1"/>
</dbReference>
<keyword evidence="4 7" id="KW-0560">Oxidoreductase</keyword>
<dbReference type="PROSITE" id="PS00086">
    <property type="entry name" value="CYTOCHROME_P450"/>
    <property type="match status" value="1"/>
</dbReference>
<dbReference type="Pfam" id="PF00067">
    <property type="entry name" value="p450"/>
    <property type="match status" value="1"/>
</dbReference>
<keyword evidence="9" id="KW-1185">Reference proteome</keyword>
<dbReference type="Gene3D" id="1.10.630.10">
    <property type="entry name" value="Cytochrome P450"/>
    <property type="match status" value="1"/>
</dbReference>
<dbReference type="InterPro" id="IPR001128">
    <property type="entry name" value="Cyt_P450"/>
</dbReference>
<dbReference type="GO" id="GO:0004497">
    <property type="term" value="F:monooxygenase activity"/>
    <property type="evidence" value="ECO:0007669"/>
    <property type="project" value="UniProtKB-KW"/>
</dbReference>
<dbReference type="AlphaFoldDB" id="A0ABD3A7N9"/>
<dbReference type="PRINTS" id="PR00385">
    <property type="entry name" value="P450"/>
</dbReference>
<evidence type="ECO:0000256" key="3">
    <source>
        <dbReference type="ARBA" id="ARBA00022723"/>
    </source>
</evidence>
<evidence type="ECO:0000256" key="2">
    <source>
        <dbReference type="ARBA" id="ARBA00010617"/>
    </source>
</evidence>
<dbReference type="InterPro" id="IPR036396">
    <property type="entry name" value="Cyt_P450_sf"/>
</dbReference>
<protein>
    <recommendedName>
        <fullName evidence="10">Cytochrome P450</fullName>
    </recommendedName>
</protein>
<keyword evidence="3 6" id="KW-0479">Metal-binding</keyword>
<comment type="caution">
    <text evidence="8">The sequence shown here is derived from an EMBL/GenBank/DDBJ whole genome shotgun (WGS) entry which is preliminary data.</text>
</comment>
<dbReference type="GO" id="GO:0046872">
    <property type="term" value="F:metal ion binding"/>
    <property type="evidence" value="ECO:0007669"/>
    <property type="project" value="UniProtKB-KW"/>
</dbReference>
<dbReference type="Proteomes" id="UP001630127">
    <property type="component" value="Unassembled WGS sequence"/>
</dbReference>
<comment type="similarity">
    <text evidence="2 7">Belongs to the cytochrome P450 family.</text>
</comment>
<evidence type="ECO:0000256" key="7">
    <source>
        <dbReference type="RuleBase" id="RU000461"/>
    </source>
</evidence>
<accession>A0ABD3A7N9</accession>
<keyword evidence="5 6" id="KW-0408">Iron</keyword>
<evidence type="ECO:0000256" key="6">
    <source>
        <dbReference type="PIRSR" id="PIRSR602401-1"/>
    </source>
</evidence>
<dbReference type="PRINTS" id="PR00463">
    <property type="entry name" value="EP450I"/>
</dbReference>
<dbReference type="GO" id="GO:0006629">
    <property type="term" value="P:lipid metabolic process"/>
    <property type="evidence" value="ECO:0007669"/>
    <property type="project" value="UniProtKB-ARBA"/>
</dbReference>
<sequence length="420" mass="47879">MLLTSDPATLHHIMSSNFSNYPKGPDTKLLFEAYGEILFATDLEEWRKQRKIVHGFFDHHEMRISTPKINHEIIQNGLFPVLDQVSEQGLVADLQEIIKRFMLDATCMIATGYNHGSLRVGLPEDRVLTALHDINHGILIRHIFPERLWKAKKWLGIGAEKKLCQAWETLDSIALEYLHKRKENPELFFQGINYFSPEFEAIGLNPSKVMIDVVKSLLFGGTDTPSSALTWFFWLVLENPKVELKIRGEIEANLSTEKGEKRVFFDPDELNKLVYLHATLLESMRLYPPAPFQSRTSIESDILPSGHRVNPMMKIVPCCYAMGRMESIWGEDCLEFKPERWISEKGRIIPVPSNKFVAFSSGPRICPGKELGLIRLKAAAASIIHNYQVEILKNHPVIPTTSIILNMKHGLKVRVTNRSA</sequence>
<evidence type="ECO:0008006" key="10">
    <source>
        <dbReference type="Google" id="ProtNLM"/>
    </source>
</evidence>
<organism evidence="8 9">
    <name type="scientific">Cinchona calisaya</name>
    <dbReference type="NCBI Taxonomy" id="153742"/>
    <lineage>
        <taxon>Eukaryota</taxon>
        <taxon>Viridiplantae</taxon>
        <taxon>Streptophyta</taxon>
        <taxon>Embryophyta</taxon>
        <taxon>Tracheophyta</taxon>
        <taxon>Spermatophyta</taxon>
        <taxon>Magnoliopsida</taxon>
        <taxon>eudicotyledons</taxon>
        <taxon>Gunneridae</taxon>
        <taxon>Pentapetalae</taxon>
        <taxon>asterids</taxon>
        <taxon>lamiids</taxon>
        <taxon>Gentianales</taxon>
        <taxon>Rubiaceae</taxon>
        <taxon>Cinchonoideae</taxon>
        <taxon>Cinchoneae</taxon>
        <taxon>Cinchona</taxon>
    </lineage>
</organism>
<keyword evidence="6 7" id="KW-0349">Heme</keyword>
<dbReference type="InterPro" id="IPR017972">
    <property type="entry name" value="Cyt_P450_CS"/>
</dbReference>
<dbReference type="EMBL" id="JBJUIK010000005">
    <property type="protein sequence ID" value="KAL3527795.1"/>
    <property type="molecule type" value="Genomic_DNA"/>
</dbReference>
<dbReference type="InterPro" id="IPR002401">
    <property type="entry name" value="Cyt_P450_E_grp-I"/>
</dbReference>
<dbReference type="PANTHER" id="PTHR24296">
    <property type="entry name" value="CYTOCHROME P450"/>
    <property type="match status" value="1"/>
</dbReference>
<gene>
    <name evidence="8" type="ORF">ACH5RR_012451</name>
</gene>
<feature type="binding site" description="axial binding residue" evidence="6">
    <location>
        <position position="366"/>
    </location>
    <ligand>
        <name>heme</name>
        <dbReference type="ChEBI" id="CHEBI:30413"/>
    </ligand>
    <ligandPart>
        <name>Fe</name>
        <dbReference type="ChEBI" id="CHEBI:18248"/>
    </ligandPart>
</feature>
<evidence type="ECO:0000313" key="9">
    <source>
        <dbReference type="Proteomes" id="UP001630127"/>
    </source>
</evidence>